<protein>
    <submittedName>
        <fullName evidence="2">Uncharacterized protein</fullName>
    </submittedName>
</protein>
<feature type="region of interest" description="Disordered" evidence="1">
    <location>
        <begin position="120"/>
        <end position="140"/>
    </location>
</feature>
<feature type="compositionally biased region" description="Polar residues" evidence="1">
    <location>
        <begin position="24"/>
        <end position="36"/>
    </location>
</feature>
<dbReference type="EMBL" id="FJOG01000005">
    <property type="protein sequence ID" value="CZR54986.1"/>
    <property type="molecule type" value="Genomic_DNA"/>
</dbReference>
<feature type="compositionally biased region" description="Basic and acidic residues" evidence="1">
    <location>
        <begin position="37"/>
        <end position="46"/>
    </location>
</feature>
<dbReference type="OrthoDB" id="3549327at2759"/>
<dbReference type="Proteomes" id="UP000184330">
    <property type="component" value="Unassembled WGS sequence"/>
</dbReference>
<name>A0A1L7WQE5_9HELO</name>
<dbReference type="SUPFAM" id="SSF50630">
    <property type="entry name" value="Acid proteases"/>
    <property type="match status" value="1"/>
</dbReference>
<proteinExistence type="predicted"/>
<feature type="region of interest" description="Disordered" evidence="1">
    <location>
        <begin position="1"/>
        <end position="92"/>
    </location>
</feature>
<dbReference type="AlphaFoldDB" id="A0A1L7WQE5"/>
<dbReference type="CDD" id="cd00303">
    <property type="entry name" value="retropepsin_like"/>
    <property type="match status" value="1"/>
</dbReference>
<evidence type="ECO:0000313" key="2">
    <source>
        <dbReference type="EMBL" id="CZR54986.1"/>
    </source>
</evidence>
<reference evidence="2 3" key="1">
    <citation type="submission" date="2016-03" db="EMBL/GenBank/DDBJ databases">
        <authorList>
            <person name="Ploux O."/>
        </authorList>
    </citation>
    <scope>NUCLEOTIDE SEQUENCE [LARGE SCALE GENOMIC DNA]</scope>
    <source>
        <strain evidence="2 3">UAMH 11012</strain>
    </source>
</reference>
<keyword evidence="3" id="KW-1185">Reference proteome</keyword>
<feature type="compositionally biased region" description="Polar residues" evidence="1">
    <location>
        <begin position="131"/>
        <end position="140"/>
    </location>
</feature>
<sequence>MGPISPHTKNTEVFTLDSRPPSLEQLSKLENPTHPVQESDRLKEFMNEPIISQSRPAEPISPGGLGYERTESSTSYESSLTASQPHIDRGLRPVDSMNKSFLSVPISPIDIDDQSDLDSIASASSDENNPRAPSSQSSINTNTRFNDAVASFVSMLTTDKFLKPLYREAIGVMSSDRFERNFARLLKRYAKHLHRGATDQTEIAIAMFVRRSALDAATAVTRHFFPNREGETLLHELVTLPLQQAVLVENCLSRIDEDIADNVSTGNEDASFVDGDLGDNLPEDDESITRFMVRGKAFECLRGNLKAFLDPAESIYDCDGLQKNPSGATEELEDPGISRALTRRATQAWQDDEGFLLDFDDPSGSRTSTGLSETNSDFVIFILFFHLWDLLKKYYILSLQYLLSLVPPRDLDRHSKNQSSWAVIYLYNANGEASEATVKLDTGSDLNVISLQKLSELGKESEIQRFNRNVFEGVRTVNGVTFQPRGSLELRWSRQKTSKIFKERFFVFDDCPEDVLFGNPYIKKLRLVRYDWRSVLLDVWVTKPKQTDADRAAEKRRQNEKAALAERRRLASMPQTAIVVST</sequence>
<evidence type="ECO:0000256" key="1">
    <source>
        <dbReference type="SAM" id="MobiDB-lite"/>
    </source>
</evidence>
<evidence type="ECO:0000313" key="3">
    <source>
        <dbReference type="Proteomes" id="UP000184330"/>
    </source>
</evidence>
<gene>
    <name evidence="2" type="ORF">PAC_04871</name>
</gene>
<organism evidence="2 3">
    <name type="scientific">Phialocephala subalpina</name>
    <dbReference type="NCBI Taxonomy" id="576137"/>
    <lineage>
        <taxon>Eukaryota</taxon>
        <taxon>Fungi</taxon>
        <taxon>Dikarya</taxon>
        <taxon>Ascomycota</taxon>
        <taxon>Pezizomycotina</taxon>
        <taxon>Leotiomycetes</taxon>
        <taxon>Helotiales</taxon>
        <taxon>Mollisiaceae</taxon>
        <taxon>Phialocephala</taxon>
        <taxon>Phialocephala fortinii species complex</taxon>
    </lineage>
</organism>
<feature type="compositionally biased region" description="Low complexity" evidence="1">
    <location>
        <begin position="72"/>
        <end position="83"/>
    </location>
</feature>
<accession>A0A1L7WQE5</accession>
<dbReference type="InterPro" id="IPR021109">
    <property type="entry name" value="Peptidase_aspartic_dom_sf"/>
</dbReference>
<dbReference type="Gene3D" id="2.40.70.10">
    <property type="entry name" value="Acid Proteases"/>
    <property type="match status" value="1"/>
</dbReference>